<dbReference type="InterPro" id="IPR003137">
    <property type="entry name" value="PA_domain"/>
</dbReference>
<feature type="domain" description="RING-type" evidence="13">
    <location>
        <begin position="204"/>
        <end position="246"/>
    </location>
</feature>
<sequence length="467" mass="53640">MLSSYPLPTTKQVTFSPIFPRLSDTLFPMTGRHAIVSPPDGCDELEPAPIEDVGFNPGKNWIAVIRKGGCDFKTKVLNAKNANYSAAIIYNVGSNRLELMRCQGVGCSDLIPSMFIGADDGMLLQRYESTEFLVYLTDELPFDLNKYLLPFAIVVGVCFFILLVFMVYKCVRDSRRARRHRMPSRSLKKIPLVKFKKGDPYDICAICLDEYIDGEKLRVLNCSHAFHSKCVDPWLTKNRRVCPICKRKVFASDERHRPADSSSDEDDDGSSRRSTSQPLLVPPRSSEEESAPLLAQGPVSNEQPARVNRFLSFFRRAPMTSQGSSYGTVGAQGGKHFFSGFFDMTFDMNDWNPVNLQTFFLMRVSFRGYEAPEKSHRYRTVLAREFFLHFEYKLEKHSLQRKKERGKPEHGGLFLKRKEKNRSKNCDTVEPLKFIDPRRGFELRKRIFLLRQRKINCRKLCSVIFCP</sequence>
<evidence type="ECO:0000256" key="3">
    <source>
        <dbReference type="ARBA" id="ARBA00012483"/>
    </source>
</evidence>
<evidence type="ECO:0000256" key="7">
    <source>
        <dbReference type="ARBA" id="ARBA00022833"/>
    </source>
</evidence>
<reference evidence="14" key="1">
    <citation type="submission" date="2020-11" db="EMBL/GenBank/DDBJ databases">
        <authorList>
            <person name="Tran Van P."/>
        </authorList>
    </citation>
    <scope>NUCLEOTIDE SEQUENCE</scope>
</reference>
<evidence type="ECO:0000256" key="5">
    <source>
        <dbReference type="ARBA" id="ARBA00022723"/>
    </source>
</evidence>
<accession>A0A7R9BHH2</accession>
<evidence type="ECO:0000259" key="13">
    <source>
        <dbReference type="PROSITE" id="PS50089"/>
    </source>
</evidence>
<dbReference type="GO" id="GO:0008270">
    <property type="term" value="F:zinc ion binding"/>
    <property type="evidence" value="ECO:0007669"/>
    <property type="project" value="UniProtKB-KW"/>
</dbReference>
<dbReference type="InterPro" id="IPR013083">
    <property type="entry name" value="Znf_RING/FYVE/PHD"/>
</dbReference>
<feature type="transmembrane region" description="Helical" evidence="12">
    <location>
        <begin position="147"/>
        <end position="171"/>
    </location>
</feature>
<protein>
    <recommendedName>
        <fullName evidence="3">RING-type E3 ubiquitin transferase</fullName>
        <ecNumber evidence="3">2.3.2.27</ecNumber>
    </recommendedName>
</protein>
<evidence type="ECO:0000256" key="12">
    <source>
        <dbReference type="SAM" id="Phobius"/>
    </source>
</evidence>
<dbReference type="PROSITE" id="PS50089">
    <property type="entry name" value="ZF_RING_2"/>
    <property type="match status" value="1"/>
</dbReference>
<feature type="region of interest" description="Disordered" evidence="11">
    <location>
        <begin position="256"/>
        <end position="299"/>
    </location>
</feature>
<dbReference type="OrthoDB" id="8062037at2759"/>
<dbReference type="EMBL" id="CAJPEX010000409">
    <property type="protein sequence ID" value="CAG0915553.1"/>
    <property type="molecule type" value="Genomic_DNA"/>
</dbReference>
<keyword evidence="15" id="KW-1185">Reference proteome</keyword>
<proteinExistence type="predicted"/>
<evidence type="ECO:0000256" key="2">
    <source>
        <dbReference type="ARBA" id="ARBA00004167"/>
    </source>
</evidence>
<dbReference type="InterPro" id="IPR001841">
    <property type="entry name" value="Znf_RING"/>
</dbReference>
<gene>
    <name evidence="14" type="ORF">NMOB1V02_LOCUS3197</name>
</gene>
<dbReference type="GO" id="GO:0016020">
    <property type="term" value="C:membrane"/>
    <property type="evidence" value="ECO:0007669"/>
    <property type="project" value="UniProtKB-SubCell"/>
</dbReference>
<dbReference type="GO" id="GO:0061630">
    <property type="term" value="F:ubiquitin protein ligase activity"/>
    <property type="evidence" value="ECO:0007669"/>
    <property type="project" value="UniProtKB-EC"/>
</dbReference>
<comment type="subcellular location">
    <subcellularLocation>
        <location evidence="2">Membrane</location>
        <topology evidence="2">Single-pass membrane protein</topology>
    </subcellularLocation>
</comment>
<dbReference type="PANTHER" id="PTHR47168">
    <property type="entry name" value="RING ZINC FINGER DOMAIN SUPERFAMILY PROTEIN-RELATED"/>
    <property type="match status" value="1"/>
</dbReference>
<dbReference type="Gene3D" id="3.50.30.30">
    <property type="match status" value="1"/>
</dbReference>
<evidence type="ECO:0000256" key="4">
    <source>
        <dbReference type="ARBA" id="ARBA00022692"/>
    </source>
</evidence>
<evidence type="ECO:0000256" key="8">
    <source>
        <dbReference type="ARBA" id="ARBA00022989"/>
    </source>
</evidence>
<dbReference type="SMART" id="SM00184">
    <property type="entry name" value="RING"/>
    <property type="match status" value="1"/>
</dbReference>
<organism evidence="14">
    <name type="scientific">Notodromas monacha</name>
    <dbReference type="NCBI Taxonomy" id="399045"/>
    <lineage>
        <taxon>Eukaryota</taxon>
        <taxon>Metazoa</taxon>
        <taxon>Ecdysozoa</taxon>
        <taxon>Arthropoda</taxon>
        <taxon>Crustacea</taxon>
        <taxon>Oligostraca</taxon>
        <taxon>Ostracoda</taxon>
        <taxon>Podocopa</taxon>
        <taxon>Podocopida</taxon>
        <taxon>Cypridocopina</taxon>
        <taxon>Cypridoidea</taxon>
        <taxon>Cyprididae</taxon>
        <taxon>Notodromas</taxon>
    </lineage>
</organism>
<dbReference type="EMBL" id="OA882446">
    <property type="protein sequence ID" value="CAD7275401.1"/>
    <property type="molecule type" value="Genomic_DNA"/>
</dbReference>
<evidence type="ECO:0000256" key="11">
    <source>
        <dbReference type="SAM" id="MobiDB-lite"/>
    </source>
</evidence>
<dbReference type="AlphaFoldDB" id="A0A7R9BHH2"/>
<dbReference type="FunFam" id="3.30.40.10:FF:000429">
    <property type="entry name" value="E3 ubiquitin-protein ligase RNF13"/>
    <property type="match status" value="1"/>
</dbReference>
<dbReference type="Pfam" id="PF02225">
    <property type="entry name" value="PA"/>
    <property type="match status" value="1"/>
</dbReference>
<evidence type="ECO:0000256" key="9">
    <source>
        <dbReference type="ARBA" id="ARBA00023136"/>
    </source>
</evidence>
<dbReference type="SUPFAM" id="SSF57850">
    <property type="entry name" value="RING/U-box"/>
    <property type="match status" value="1"/>
</dbReference>
<keyword evidence="4 12" id="KW-0812">Transmembrane</keyword>
<evidence type="ECO:0000256" key="6">
    <source>
        <dbReference type="ARBA" id="ARBA00022771"/>
    </source>
</evidence>
<keyword evidence="7" id="KW-0862">Zinc</keyword>
<dbReference type="InterPro" id="IPR051653">
    <property type="entry name" value="E3_ligase_sorting_rcpt"/>
</dbReference>
<dbReference type="Pfam" id="PF13639">
    <property type="entry name" value="zf-RING_2"/>
    <property type="match status" value="1"/>
</dbReference>
<keyword evidence="5" id="KW-0479">Metal-binding</keyword>
<evidence type="ECO:0000256" key="1">
    <source>
        <dbReference type="ARBA" id="ARBA00000900"/>
    </source>
</evidence>
<comment type="catalytic activity">
    <reaction evidence="1">
        <text>S-ubiquitinyl-[E2 ubiquitin-conjugating enzyme]-L-cysteine + [acceptor protein]-L-lysine = [E2 ubiquitin-conjugating enzyme]-L-cysteine + N(6)-ubiquitinyl-[acceptor protein]-L-lysine.</text>
        <dbReference type="EC" id="2.3.2.27"/>
    </reaction>
</comment>
<keyword evidence="8 12" id="KW-1133">Transmembrane helix</keyword>
<dbReference type="SUPFAM" id="SSF52025">
    <property type="entry name" value="PA domain"/>
    <property type="match status" value="1"/>
</dbReference>
<dbReference type="PANTHER" id="PTHR47168:SF1">
    <property type="entry name" value="OS02G0798600 PROTEIN"/>
    <property type="match status" value="1"/>
</dbReference>
<name>A0A7R9BHH2_9CRUS</name>
<dbReference type="Gene3D" id="3.30.40.10">
    <property type="entry name" value="Zinc/RING finger domain, C3HC4 (zinc finger)"/>
    <property type="match status" value="1"/>
</dbReference>
<keyword evidence="6 10" id="KW-0863">Zinc-finger</keyword>
<evidence type="ECO:0000313" key="14">
    <source>
        <dbReference type="EMBL" id="CAD7275401.1"/>
    </source>
</evidence>
<evidence type="ECO:0000256" key="10">
    <source>
        <dbReference type="PROSITE-ProRule" id="PRU00175"/>
    </source>
</evidence>
<dbReference type="Proteomes" id="UP000678499">
    <property type="component" value="Unassembled WGS sequence"/>
</dbReference>
<evidence type="ECO:0000313" key="15">
    <source>
        <dbReference type="Proteomes" id="UP000678499"/>
    </source>
</evidence>
<keyword evidence="9 12" id="KW-0472">Membrane</keyword>
<dbReference type="EC" id="2.3.2.27" evidence="3"/>
<dbReference type="InterPro" id="IPR046450">
    <property type="entry name" value="PA_dom_sf"/>
</dbReference>